<accession>A0ABS9KEE9</accession>
<name>A0ABS9KEE9_9BACT</name>
<dbReference type="EMBL" id="JAKLWS010000013">
    <property type="protein sequence ID" value="MCG2589232.1"/>
    <property type="molecule type" value="Genomic_DNA"/>
</dbReference>
<dbReference type="InterPro" id="IPR016024">
    <property type="entry name" value="ARM-type_fold"/>
</dbReference>
<evidence type="ECO:0000313" key="2">
    <source>
        <dbReference type="Proteomes" id="UP001165366"/>
    </source>
</evidence>
<protein>
    <submittedName>
        <fullName evidence="1">DNA alkylation repair protein</fullName>
    </submittedName>
</protein>
<dbReference type="Pfam" id="PF08713">
    <property type="entry name" value="DNA_alkylation"/>
    <property type="match status" value="1"/>
</dbReference>
<dbReference type="Gene3D" id="1.25.10.90">
    <property type="match status" value="1"/>
</dbReference>
<dbReference type="InterPro" id="IPR014825">
    <property type="entry name" value="DNA_alkylation"/>
</dbReference>
<organism evidence="1 2">
    <name type="scientific">Rhodohalobacter sulfatireducens</name>
    <dbReference type="NCBI Taxonomy" id="2911366"/>
    <lineage>
        <taxon>Bacteria</taxon>
        <taxon>Pseudomonadati</taxon>
        <taxon>Balneolota</taxon>
        <taxon>Balneolia</taxon>
        <taxon>Balneolales</taxon>
        <taxon>Balneolaceae</taxon>
        <taxon>Rhodohalobacter</taxon>
    </lineage>
</organism>
<keyword evidence="2" id="KW-1185">Reference proteome</keyword>
<sequence length="238" mass="28254">MPTSKDVIKALKEIADPKIAKHSARFFKSGEGEYGEGDRFLGIRVPKQRAIAKKHRELPFEEIIKLLESPFHEVRLTGVFILVYKYQKAKKFENHQEIYRFYMNNLDGVNNWDLVDSSAKYIAGHFLFEYDQDRSILYKLSDSNDLWERRIAIMTTFYFVDQGDFDLTLELAKKYLNAPEDLIHKASGWMLREIGKQDEELLREFLDEHYQEMPRTMLRYAIEKLDEPVRQKYLKGEI</sequence>
<dbReference type="PANTHER" id="PTHR34070">
    <property type="entry name" value="ARMADILLO-TYPE FOLD"/>
    <property type="match status" value="1"/>
</dbReference>
<reference evidence="1" key="2">
    <citation type="submission" date="2024-05" db="EMBL/GenBank/DDBJ databases">
        <title>Rhodohalobacter halophilus gen. nov., sp. nov., a moderately halophilic member of the family Balneolaceae.</title>
        <authorList>
            <person name="Xia J."/>
        </authorList>
    </citation>
    <scope>NUCLEOTIDE SEQUENCE</scope>
    <source>
        <strain evidence="1">WB101</strain>
    </source>
</reference>
<proteinExistence type="predicted"/>
<evidence type="ECO:0000313" key="1">
    <source>
        <dbReference type="EMBL" id="MCG2589232.1"/>
    </source>
</evidence>
<gene>
    <name evidence="1" type="ORF">L6773_11695</name>
</gene>
<dbReference type="RefSeq" id="WP_237854595.1">
    <property type="nucleotide sequence ID" value="NZ_JAKLWS010000013.1"/>
</dbReference>
<comment type="caution">
    <text evidence="1">The sequence shown here is derived from an EMBL/GenBank/DDBJ whole genome shotgun (WGS) entry which is preliminary data.</text>
</comment>
<reference evidence="1" key="1">
    <citation type="submission" date="2022-01" db="EMBL/GenBank/DDBJ databases">
        <authorList>
            <person name="Wang Y."/>
        </authorList>
    </citation>
    <scope>NUCLEOTIDE SEQUENCE</scope>
    <source>
        <strain evidence="1">WB101</strain>
    </source>
</reference>
<dbReference type="Proteomes" id="UP001165366">
    <property type="component" value="Unassembled WGS sequence"/>
</dbReference>
<dbReference type="CDD" id="cd06561">
    <property type="entry name" value="AlkD_like"/>
    <property type="match status" value="1"/>
</dbReference>
<dbReference type="PANTHER" id="PTHR34070:SF1">
    <property type="entry name" value="DNA ALKYLATION REPAIR PROTEIN"/>
    <property type="match status" value="1"/>
</dbReference>
<dbReference type="SUPFAM" id="SSF48371">
    <property type="entry name" value="ARM repeat"/>
    <property type="match status" value="1"/>
</dbReference>